<dbReference type="InterPro" id="IPR036518">
    <property type="entry name" value="CobE/GbiG_C_sf"/>
</dbReference>
<evidence type="ECO:0000259" key="3">
    <source>
        <dbReference type="Pfam" id="PF11761"/>
    </source>
</evidence>
<dbReference type="SUPFAM" id="SSF159672">
    <property type="entry name" value="CbiG N-terminal domain-like"/>
    <property type="match status" value="1"/>
</dbReference>
<keyword evidence="5" id="KW-1185">Reference proteome</keyword>
<reference evidence="4 5" key="1">
    <citation type="journal article" date="2020" name="Nature">
        <title>Bacterial chemolithoautotrophy via manganese oxidation.</title>
        <authorList>
            <person name="Yu H."/>
            <person name="Leadbetter J.R."/>
        </authorList>
    </citation>
    <scope>NUCLEOTIDE SEQUENCE [LARGE SCALE GENOMIC DNA]</scope>
    <source>
        <strain evidence="4 5">Mn-1</strain>
    </source>
</reference>
<evidence type="ECO:0000313" key="5">
    <source>
        <dbReference type="Proteomes" id="UP000534783"/>
    </source>
</evidence>
<dbReference type="RefSeq" id="WP_168063537.1">
    <property type="nucleotide sequence ID" value="NZ_VTOW01000008.1"/>
</dbReference>
<dbReference type="InterPro" id="IPR052553">
    <property type="entry name" value="CbiG_hydrolase"/>
</dbReference>
<dbReference type="InterPro" id="IPR021745">
    <property type="entry name" value="CbiG_mid"/>
</dbReference>
<dbReference type="Gene3D" id="3.40.50.11220">
    <property type="match status" value="1"/>
</dbReference>
<feature type="domain" description="CobE/GbiG C-terminal" evidence="1">
    <location>
        <begin position="255"/>
        <end position="371"/>
    </location>
</feature>
<dbReference type="Pfam" id="PF11760">
    <property type="entry name" value="CbiG_N"/>
    <property type="match status" value="1"/>
</dbReference>
<dbReference type="PANTHER" id="PTHR37477">
    <property type="entry name" value="COBALT-PRECORRIN-5A HYDROLASE"/>
    <property type="match status" value="1"/>
</dbReference>
<dbReference type="Proteomes" id="UP000534783">
    <property type="component" value="Unassembled WGS sequence"/>
</dbReference>
<gene>
    <name evidence="4" type="ORF">MNODULE_22720</name>
</gene>
<accession>A0A7X6DVE5</accession>
<organism evidence="4 5">
    <name type="scientific">Candidatus Manganitrophus noduliformans</name>
    <dbReference type="NCBI Taxonomy" id="2606439"/>
    <lineage>
        <taxon>Bacteria</taxon>
        <taxon>Pseudomonadati</taxon>
        <taxon>Nitrospirota</taxon>
        <taxon>Nitrospiria</taxon>
        <taxon>Candidatus Troglogloeales</taxon>
        <taxon>Candidatus Manganitrophaceae</taxon>
        <taxon>Candidatus Manganitrophus</taxon>
    </lineage>
</organism>
<dbReference type="InterPro" id="IPR021744">
    <property type="entry name" value="CbiG_N"/>
</dbReference>
<evidence type="ECO:0000259" key="1">
    <source>
        <dbReference type="Pfam" id="PF01890"/>
    </source>
</evidence>
<dbReference type="SUPFAM" id="SSF159664">
    <property type="entry name" value="CobE/GbiG C-terminal domain-like"/>
    <property type="match status" value="1"/>
</dbReference>
<feature type="domain" description="Cobalamin biosynthesis central region" evidence="3">
    <location>
        <begin position="142"/>
        <end position="250"/>
    </location>
</feature>
<dbReference type="InterPro" id="IPR002750">
    <property type="entry name" value="CobE/GbiG_C"/>
</dbReference>
<dbReference type="InterPro" id="IPR038029">
    <property type="entry name" value="GbiG_N_sf"/>
</dbReference>
<dbReference type="EMBL" id="VTOW01000008">
    <property type="protein sequence ID" value="NKE73578.1"/>
    <property type="molecule type" value="Genomic_DNA"/>
</dbReference>
<dbReference type="PANTHER" id="PTHR37477:SF1">
    <property type="entry name" value="COBALT-PRECORRIN-5A HYDROLASE"/>
    <property type="match status" value="1"/>
</dbReference>
<evidence type="ECO:0000259" key="2">
    <source>
        <dbReference type="Pfam" id="PF11760"/>
    </source>
</evidence>
<dbReference type="AlphaFoldDB" id="A0A7X6DVE5"/>
<feature type="domain" description="Cobalamin synthesis G N-terminal" evidence="2">
    <location>
        <begin position="57"/>
        <end position="136"/>
    </location>
</feature>
<dbReference type="GO" id="GO:0009236">
    <property type="term" value="P:cobalamin biosynthetic process"/>
    <property type="evidence" value="ECO:0007669"/>
    <property type="project" value="InterPro"/>
</dbReference>
<protein>
    <submittedName>
        <fullName evidence="4">Cobalamin biosynthesis protein</fullName>
    </submittedName>
</protein>
<proteinExistence type="predicted"/>
<dbReference type="Pfam" id="PF01890">
    <property type="entry name" value="CbiG_C"/>
    <property type="match status" value="1"/>
</dbReference>
<name>A0A7X6DVE5_9BACT</name>
<sequence length="376" mass="40546">MQMSKDLAIVAITKGGMEIARRLRDHFSEADFLISEKFAAAAGEGVIPLKGPLSKNVGEFFHAYDKIVFLVSLGAVVRLIAPHLKDKHVDPAVLVVDDRAQFVISVLSGHVGGANAFTETVAKALGAAPVITTASDVGKTIPVDILGWELGWILEGEEHVTRVSASVVNEEPVAFLQETGEKSWWTRPTPLPPNIECFTSLEALMAQEIGRPPVAKEGFGKRYGAYLIVTDRSRSSFPGQMQDRTVLYRPKSLDLGMGCDRGTPIEEIEELIGTTLEKNGLSMASVRALATLDQKSDEPAFLQLCEKNGWKLVAFSKEELQQVEGILTPSAVVEKWVGTPSVSEAAALRSSGASALLIPKVKAKRATLAVARVVFS</sequence>
<evidence type="ECO:0000313" key="4">
    <source>
        <dbReference type="EMBL" id="NKE73578.1"/>
    </source>
</evidence>
<dbReference type="Pfam" id="PF11761">
    <property type="entry name" value="CbiG_mid"/>
    <property type="match status" value="1"/>
</dbReference>
<comment type="caution">
    <text evidence="4">The sequence shown here is derived from an EMBL/GenBank/DDBJ whole genome shotgun (WGS) entry which is preliminary data.</text>
</comment>
<dbReference type="Gene3D" id="3.30.420.180">
    <property type="entry name" value="CobE/GbiG C-terminal domain"/>
    <property type="match status" value="1"/>
</dbReference>